<protein>
    <submittedName>
        <fullName evidence="1">PAAR domain-containing protein</fullName>
    </submittedName>
</protein>
<dbReference type="CDD" id="cd14744">
    <property type="entry name" value="PAAR_CT_2"/>
    <property type="match status" value="1"/>
</dbReference>
<dbReference type="OrthoDB" id="197187at2"/>
<dbReference type="Pfam" id="PF05488">
    <property type="entry name" value="PAAR_motif"/>
    <property type="match status" value="1"/>
</dbReference>
<dbReference type="Proteomes" id="UP000297258">
    <property type="component" value="Unassembled WGS sequence"/>
</dbReference>
<proteinExistence type="predicted"/>
<sequence>MKNVIRLGDATSHGGKVISTGATNFRVHGVPVACVGDRCSCPIPGHTECTITTGSHHHIINGKRIAFDGDSLSCGAKLISSLKHFSTTM</sequence>
<dbReference type="AlphaFoldDB" id="A0A4Y9T627"/>
<reference evidence="1 2" key="1">
    <citation type="submission" date="2019-03" db="EMBL/GenBank/DDBJ databases">
        <title>Draft genome of Massilia hortus sp. nov., a novel bacterial species of the Oxalobacteraceae family.</title>
        <authorList>
            <person name="Peta V."/>
            <person name="Raths R."/>
            <person name="Bucking H."/>
        </authorList>
    </citation>
    <scope>NUCLEOTIDE SEQUENCE [LARGE SCALE GENOMIC DNA]</scope>
    <source>
        <strain evidence="1 2">ONC3</strain>
    </source>
</reference>
<evidence type="ECO:0000313" key="1">
    <source>
        <dbReference type="EMBL" id="TFW33585.1"/>
    </source>
</evidence>
<dbReference type="RefSeq" id="WP_135188884.1">
    <property type="nucleotide sequence ID" value="NZ_SPUM01000038.1"/>
</dbReference>
<name>A0A4Y9T627_9BURK</name>
<dbReference type="InterPro" id="IPR008727">
    <property type="entry name" value="PAAR_motif"/>
</dbReference>
<organism evidence="1 2">
    <name type="scientific">Massilia horti</name>
    <dbReference type="NCBI Taxonomy" id="2562153"/>
    <lineage>
        <taxon>Bacteria</taxon>
        <taxon>Pseudomonadati</taxon>
        <taxon>Pseudomonadota</taxon>
        <taxon>Betaproteobacteria</taxon>
        <taxon>Burkholderiales</taxon>
        <taxon>Oxalobacteraceae</taxon>
        <taxon>Telluria group</taxon>
        <taxon>Massilia</taxon>
    </lineage>
</organism>
<accession>A0A4Y9T627</accession>
<gene>
    <name evidence="1" type="ORF">E4O92_06210</name>
</gene>
<evidence type="ECO:0000313" key="2">
    <source>
        <dbReference type="Proteomes" id="UP000297258"/>
    </source>
</evidence>
<comment type="caution">
    <text evidence="1">The sequence shown here is derived from an EMBL/GenBank/DDBJ whole genome shotgun (WGS) entry which is preliminary data.</text>
</comment>
<dbReference type="EMBL" id="SPUM01000038">
    <property type="protein sequence ID" value="TFW33585.1"/>
    <property type="molecule type" value="Genomic_DNA"/>
</dbReference>
<keyword evidence="2" id="KW-1185">Reference proteome</keyword>
<dbReference type="Gene3D" id="2.60.200.60">
    <property type="match status" value="1"/>
</dbReference>